<dbReference type="OrthoDB" id="983479at2759"/>
<feature type="compositionally biased region" description="Gly residues" evidence="6">
    <location>
        <begin position="152"/>
        <end position="161"/>
    </location>
</feature>
<dbReference type="PROSITE" id="PS50115">
    <property type="entry name" value="ARFGAP"/>
    <property type="match status" value="1"/>
</dbReference>
<keyword evidence="4" id="KW-0862">Zinc</keyword>
<gene>
    <name evidence="8" type="ORF">SPPG_03446</name>
</gene>
<sequence>MDPLKQTLLELQRREDNKICIDCGAHHPQWASVTYGIFFCLECSGVHRSLGVHVSFVRSVTMDKWSEDQVRRMQLGGNKKALAFFKSHPDYSEGMTIQDKYQSEFARQYKEKLAAECEGRTWTAPPRSSTSSPRPTGTPRTNGSPVVPRSMGSGGSAGGYTGTQSATTGALPDKARNEDYFYRKGQENSNRSADLPPSQGGRYAGFGNTNYTPANNPGSANLLEDPLAALSKGWSFLAPTVTSVVGVLGNTVVEGAKLAVSGAEMVGQKVAENVIQPTATAVRDPNFKDNITRSVSTLGNRVAEAGQKGFNFATNLVNQAGGYTPAQQGGFGPEGTTYGTDGYDTGALRNSWDGQGGDDLWSDWDKPSSEWSPGNNPTPVSSTPAVTLDSGIQRDSGSVTSRARTQVGTSDDEWQDF</sequence>
<dbReference type="InterPro" id="IPR037278">
    <property type="entry name" value="ARFGAP/RecO"/>
</dbReference>
<keyword evidence="1" id="KW-0343">GTPase activation</keyword>
<feature type="compositionally biased region" description="Polar residues" evidence="6">
    <location>
        <begin position="393"/>
        <end position="409"/>
    </location>
</feature>
<dbReference type="GO" id="GO:0032012">
    <property type="term" value="P:regulation of ARF protein signal transduction"/>
    <property type="evidence" value="ECO:0007669"/>
    <property type="project" value="TreeGrafter"/>
</dbReference>
<evidence type="ECO:0000256" key="1">
    <source>
        <dbReference type="ARBA" id="ARBA00022468"/>
    </source>
</evidence>
<name>A0A0L0HLG9_SPIPD</name>
<dbReference type="AlphaFoldDB" id="A0A0L0HLG9"/>
<keyword evidence="2" id="KW-0479">Metal-binding</keyword>
<feature type="compositionally biased region" description="Low complexity" evidence="6">
    <location>
        <begin position="120"/>
        <end position="145"/>
    </location>
</feature>
<dbReference type="PANTHER" id="PTHR46395:SF1">
    <property type="entry name" value="ADP-RIBOSYLATION FACTOR GTPASE-ACTIVATING PROTEIN 1"/>
    <property type="match status" value="1"/>
</dbReference>
<dbReference type="PRINTS" id="PR00405">
    <property type="entry name" value="REVINTRACTNG"/>
</dbReference>
<dbReference type="Pfam" id="PF01412">
    <property type="entry name" value="ArfGap"/>
    <property type="match status" value="1"/>
</dbReference>
<evidence type="ECO:0000256" key="5">
    <source>
        <dbReference type="PROSITE-ProRule" id="PRU00288"/>
    </source>
</evidence>
<dbReference type="FunFam" id="1.10.220.150:FF:000014">
    <property type="entry name" value="ADP-ribosylation factor GTPase-activating protein"/>
    <property type="match status" value="1"/>
</dbReference>
<feature type="region of interest" description="Disordered" evidence="6">
    <location>
        <begin position="324"/>
        <end position="417"/>
    </location>
</feature>
<evidence type="ECO:0000313" key="9">
    <source>
        <dbReference type="Proteomes" id="UP000053201"/>
    </source>
</evidence>
<feature type="compositionally biased region" description="Polar residues" evidence="6">
    <location>
        <begin position="369"/>
        <end position="385"/>
    </location>
</feature>
<accession>A0A0L0HLG9</accession>
<dbReference type="FunCoup" id="A0A0L0HLG9">
    <property type="interactions" value="307"/>
</dbReference>
<dbReference type="GO" id="GO:0000139">
    <property type="term" value="C:Golgi membrane"/>
    <property type="evidence" value="ECO:0007669"/>
    <property type="project" value="TreeGrafter"/>
</dbReference>
<dbReference type="Gene3D" id="1.10.220.150">
    <property type="entry name" value="Arf GTPase activating protein"/>
    <property type="match status" value="1"/>
</dbReference>
<feature type="region of interest" description="Disordered" evidence="6">
    <location>
        <begin position="117"/>
        <end position="173"/>
    </location>
</feature>
<feature type="domain" description="Arf-GAP" evidence="7">
    <location>
        <begin position="5"/>
        <end position="122"/>
    </location>
</feature>
<dbReference type="eggNOG" id="KOG0704">
    <property type="taxonomic scope" value="Eukaryota"/>
</dbReference>
<dbReference type="SUPFAM" id="SSF57863">
    <property type="entry name" value="ArfGap/RecO-like zinc finger"/>
    <property type="match status" value="1"/>
</dbReference>
<reference evidence="8 9" key="1">
    <citation type="submission" date="2009-08" db="EMBL/GenBank/DDBJ databases">
        <title>The Genome Sequence of Spizellomyces punctatus strain DAOM BR117.</title>
        <authorList>
            <consortium name="The Broad Institute Genome Sequencing Platform"/>
            <person name="Russ C."/>
            <person name="Cuomo C."/>
            <person name="Shea T."/>
            <person name="Young S.K."/>
            <person name="Zeng Q."/>
            <person name="Koehrsen M."/>
            <person name="Haas B."/>
            <person name="Borodovsky M."/>
            <person name="Guigo R."/>
            <person name="Alvarado L."/>
            <person name="Berlin A."/>
            <person name="Bochicchio J."/>
            <person name="Borenstein D."/>
            <person name="Chapman S."/>
            <person name="Chen Z."/>
            <person name="Engels R."/>
            <person name="Freedman E."/>
            <person name="Gellesch M."/>
            <person name="Goldberg J."/>
            <person name="Griggs A."/>
            <person name="Gujja S."/>
            <person name="Heiman D."/>
            <person name="Hepburn T."/>
            <person name="Howarth C."/>
            <person name="Jen D."/>
            <person name="Larson L."/>
            <person name="Lewis B."/>
            <person name="Mehta T."/>
            <person name="Park D."/>
            <person name="Pearson M."/>
            <person name="Roberts A."/>
            <person name="Saif S."/>
            <person name="Shenoy N."/>
            <person name="Sisk P."/>
            <person name="Stolte C."/>
            <person name="Sykes S."/>
            <person name="Thomson T."/>
            <person name="Walk T."/>
            <person name="White J."/>
            <person name="Yandava C."/>
            <person name="Burger G."/>
            <person name="Gray M.W."/>
            <person name="Holland P.W.H."/>
            <person name="King N."/>
            <person name="Lang F.B.F."/>
            <person name="Roger A.J."/>
            <person name="Ruiz-Trillo I."/>
            <person name="Lander E."/>
            <person name="Nusbaum C."/>
        </authorList>
    </citation>
    <scope>NUCLEOTIDE SEQUENCE [LARGE SCALE GENOMIC DNA]</scope>
    <source>
        <strain evidence="8 9">DAOM BR117</strain>
    </source>
</reference>
<dbReference type="GeneID" id="27686960"/>
<dbReference type="PANTHER" id="PTHR46395">
    <property type="entry name" value="ADP-RIBOSYLATION FACTOR GTPASE-ACTIVATING PROTEIN 1"/>
    <property type="match status" value="1"/>
</dbReference>
<evidence type="ECO:0000313" key="8">
    <source>
        <dbReference type="EMBL" id="KND01649.1"/>
    </source>
</evidence>
<keyword evidence="9" id="KW-1185">Reference proteome</keyword>
<dbReference type="EMBL" id="KQ257454">
    <property type="protein sequence ID" value="KND01649.1"/>
    <property type="molecule type" value="Genomic_DNA"/>
</dbReference>
<dbReference type="InParanoid" id="A0A0L0HLG9"/>
<evidence type="ECO:0000259" key="7">
    <source>
        <dbReference type="PROSITE" id="PS50115"/>
    </source>
</evidence>
<evidence type="ECO:0000256" key="4">
    <source>
        <dbReference type="ARBA" id="ARBA00022833"/>
    </source>
</evidence>
<dbReference type="STRING" id="645134.A0A0L0HLG9"/>
<evidence type="ECO:0000256" key="6">
    <source>
        <dbReference type="SAM" id="MobiDB-lite"/>
    </source>
</evidence>
<dbReference type="Proteomes" id="UP000053201">
    <property type="component" value="Unassembled WGS sequence"/>
</dbReference>
<dbReference type="InterPro" id="IPR038508">
    <property type="entry name" value="ArfGAP_dom_sf"/>
</dbReference>
<evidence type="ECO:0000256" key="3">
    <source>
        <dbReference type="ARBA" id="ARBA00022771"/>
    </source>
</evidence>
<proteinExistence type="predicted"/>
<dbReference type="GO" id="GO:0008270">
    <property type="term" value="F:zinc ion binding"/>
    <property type="evidence" value="ECO:0007669"/>
    <property type="project" value="UniProtKB-KW"/>
</dbReference>
<dbReference type="CDD" id="cd08830">
    <property type="entry name" value="ArfGap_ArfGap1"/>
    <property type="match status" value="1"/>
</dbReference>
<dbReference type="SMART" id="SM00105">
    <property type="entry name" value="ArfGap"/>
    <property type="match status" value="1"/>
</dbReference>
<protein>
    <recommendedName>
        <fullName evidence="7">Arf-GAP domain-containing protein</fullName>
    </recommendedName>
</protein>
<organism evidence="8 9">
    <name type="scientific">Spizellomyces punctatus (strain DAOM BR117)</name>
    <dbReference type="NCBI Taxonomy" id="645134"/>
    <lineage>
        <taxon>Eukaryota</taxon>
        <taxon>Fungi</taxon>
        <taxon>Fungi incertae sedis</taxon>
        <taxon>Chytridiomycota</taxon>
        <taxon>Chytridiomycota incertae sedis</taxon>
        <taxon>Chytridiomycetes</taxon>
        <taxon>Spizellomycetales</taxon>
        <taxon>Spizellomycetaceae</taxon>
        <taxon>Spizellomyces</taxon>
    </lineage>
</organism>
<dbReference type="OMA" id="MSKLWEV"/>
<keyword evidence="3 5" id="KW-0863">Zinc-finger</keyword>
<evidence type="ECO:0000256" key="2">
    <source>
        <dbReference type="ARBA" id="ARBA00022723"/>
    </source>
</evidence>
<dbReference type="InterPro" id="IPR001164">
    <property type="entry name" value="ArfGAP_dom"/>
</dbReference>
<dbReference type="GO" id="GO:0005096">
    <property type="term" value="F:GTPase activator activity"/>
    <property type="evidence" value="ECO:0007669"/>
    <property type="project" value="UniProtKB-KW"/>
</dbReference>
<dbReference type="GO" id="GO:0030100">
    <property type="term" value="P:regulation of endocytosis"/>
    <property type="evidence" value="ECO:0007669"/>
    <property type="project" value="TreeGrafter"/>
</dbReference>
<dbReference type="RefSeq" id="XP_016609688.1">
    <property type="nucleotide sequence ID" value="XM_016751709.1"/>
</dbReference>
<feature type="compositionally biased region" description="Low complexity" evidence="6">
    <location>
        <begin position="335"/>
        <end position="346"/>
    </location>
</feature>
<dbReference type="VEuPathDB" id="FungiDB:SPPG_03446"/>